<dbReference type="Gene3D" id="1.10.730.10">
    <property type="entry name" value="Isoleucyl-tRNA Synthetase, Domain 1"/>
    <property type="match status" value="1"/>
</dbReference>
<feature type="domain" description="Aminoacyl-tRNA synthetase class Ia" evidence="11">
    <location>
        <begin position="15"/>
        <end position="584"/>
    </location>
</feature>
<evidence type="ECO:0000256" key="2">
    <source>
        <dbReference type="ARBA" id="ARBA00011245"/>
    </source>
</evidence>
<dbReference type="EC" id="6.1.1.9" evidence="10"/>
<protein>
    <recommendedName>
        <fullName evidence="10">Valine--tRNA ligase</fullName>
        <ecNumber evidence="10">6.1.1.9</ecNumber>
    </recommendedName>
    <alternativeName>
        <fullName evidence="10">Valyl-tRNA synthetase</fullName>
        <shortName evidence="10">ValRS</shortName>
    </alternativeName>
</protein>
<dbReference type="PRINTS" id="PR00986">
    <property type="entry name" value="TRNASYNTHVAL"/>
</dbReference>
<dbReference type="InterPro" id="IPR019499">
    <property type="entry name" value="Val-tRNA_synth_tRNA-bd"/>
</dbReference>
<feature type="short sequence motif" description="'KMSKS' region" evidence="10">
    <location>
        <begin position="545"/>
        <end position="549"/>
    </location>
</feature>
<dbReference type="Gene3D" id="1.10.287.380">
    <property type="entry name" value="Valyl-tRNA synthetase, C-terminal domain"/>
    <property type="match status" value="1"/>
</dbReference>
<dbReference type="SUPFAM" id="SSF50677">
    <property type="entry name" value="ValRS/IleRS/LeuRS editing domain"/>
    <property type="match status" value="1"/>
</dbReference>
<keyword evidence="3 10" id="KW-0963">Cytoplasm</keyword>
<dbReference type="Pfam" id="PF10458">
    <property type="entry name" value="Val_tRNA-synt_C"/>
    <property type="match status" value="1"/>
</dbReference>
<dbReference type="InterPro" id="IPR001412">
    <property type="entry name" value="aa-tRNA-synth_I_CS"/>
</dbReference>
<dbReference type="GO" id="GO:0006438">
    <property type="term" value="P:valyl-tRNA aminoacylation"/>
    <property type="evidence" value="ECO:0007669"/>
    <property type="project" value="UniProtKB-UniRule"/>
</dbReference>
<dbReference type="InterPro" id="IPR014729">
    <property type="entry name" value="Rossmann-like_a/b/a_fold"/>
</dbReference>
<dbReference type="InterPro" id="IPR013155">
    <property type="entry name" value="M/V/L/I-tRNA-synth_anticd-bd"/>
</dbReference>
<comment type="function">
    <text evidence="10">Catalyzes the attachment of valine to tRNA(Val). As ValRS can inadvertently accommodate and process structurally similar amino acids such as threonine, to avoid such errors, it has a 'posttransfer' editing activity that hydrolyzes mischarged Thr-tRNA(Val) in a tRNA-dependent manner.</text>
</comment>
<comment type="subcellular location">
    <subcellularLocation>
        <location evidence="1 10">Cytoplasm</location>
    </subcellularLocation>
</comment>
<evidence type="ECO:0000256" key="3">
    <source>
        <dbReference type="ARBA" id="ARBA00022490"/>
    </source>
</evidence>
<dbReference type="AlphaFoldDB" id="A0A1G2A7Y4"/>
<dbReference type="InterPro" id="IPR002303">
    <property type="entry name" value="Valyl-tRNA_ligase"/>
</dbReference>
<sequence length="811" mass="93653">MIFPKAYSALKEDEIYAAWEASGFFQPKAGPPKTFCISMPPPNATGALHIGHAMGLTLQDLMTRYNRMKGKASLWLPGTDHASIATQNKVEKIIFEKDGKTRHDFTRAAFLAYVESFVKESQGTIRRQMRKMGASCDWSRERYTLDEGLTRAVQEVFVRMYRDGLIYRGDRIVNWCPRCASTLADDEVEYKPTKGKFYYFRYGPVVIGTARPETKFLDKTIIVHPKDKRYAKLVGKTFAVPWIDGKVEARVIADSTVDMEVGSGAMTLTPAHSFIDFYLAQKYHLPIIQIIDEKGNLTDAAGEFAGMNAHKAREKIVAKMLVKGLVERIDENYEHNLSVCYRCGTPIEPLVSRQWFIDVNHELRITNYELRKVVGKSRASLKEMGIAVVKKGAIKIIPDRFNKTYFHWMENLRDWCISRQIWFGHRIPVWYCIGDNKCLLACKNPIVSIDTPLACPHCGSKNLKQDPDTLDTWFSSGLWTFSTLGWPEKTRDLKQFHPTSVMETSYDILFFWVARMILMSTYALGQVPFRTVYLHGLVRDKLGRKMSKSLGNGIDPLDMIKKFGADAVRLSLVIGTAPGNDIRLYEEKIAGYRNFVNKVWNIARFVLSRSKKQEARIKNIKMKNFTLADHWILWELGELVKRVNKNLEKFRFSAAGEDIYEFMWHKFADIYIEETKREKREHQQEILEYVLERCLIMLHPFVPFVTEEIWKIMNYELGITNYELLIVQPWVEKLDITVSKARALEFIKAREMKKQPTLSETEKKELKSYIASLEARLKNKQFLAKAPPQVVEKERGRLKEANTKLTIAQNL</sequence>
<evidence type="ECO:0000256" key="1">
    <source>
        <dbReference type="ARBA" id="ARBA00004496"/>
    </source>
</evidence>
<gene>
    <name evidence="10" type="primary">valS</name>
    <name evidence="14" type="ORF">A3H61_04180</name>
</gene>
<comment type="domain">
    <text evidence="10">ValRS has two distinct active sites: one for aminoacylation and one for editing. The misactivated threonine is translocated from the active site to the editing site.</text>
</comment>
<evidence type="ECO:0000313" key="14">
    <source>
        <dbReference type="EMBL" id="OGY72998.1"/>
    </source>
</evidence>
<evidence type="ECO:0000313" key="15">
    <source>
        <dbReference type="Proteomes" id="UP000178315"/>
    </source>
</evidence>
<evidence type="ECO:0000256" key="6">
    <source>
        <dbReference type="ARBA" id="ARBA00022840"/>
    </source>
</evidence>
<dbReference type="CDD" id="cd00817">
    <property type="entry name" value="ValRS_core"/>
    <property type="match status" value="1"/>
</dbReference>
<dbReference type="InterPro" id="IPR037118">
    <property type="entry name" value="Val-tRNA_synth_C_sf"/>
</dbReference>
<feature type="domain" description="Methionyl/Valyl/Leucyl/Isoleucyl-tRNA synthetase anticodon-binding" evidence="12">
    <location>
        <begin position="629"/>
        <end position="746"/>
    </location>
</feature>
<evidence type="ECO:0000256" key="8">
    <source>
        <dbReference type="ARBA" id="ARBA00023146"/>
    </source>
</evidence>
<keyword evidence="10" id="KW-0175">Coiled coil</keyword>
<dbReference type="InterPro" id="IPR009008">
    <property type="entry name" value="Val/Leu/Ile-tRNA-synth_edit"/>
</dbReference>
<keyword evidence="5 10" id="KW-0547">Nucleotide-binding</keyword>
<name>A0A1G2A7Y4_9BACT</name>
<feature type="binding site" evidence="10">
    <location>
        <position position="548"/>
    </location>
    <ligand>
        <name>ATP</name>
        <dbReference type="ChEBI" id="CHEBI:30616"/>
    </ligand>
</feature>
<comment type="domain">
    <text evidence="10">The C-terminal coiled-coil domain is crucial for aminoacylation activity.</text>
</comment>
<comment type="similarity">
    <text evidence="10">Belongs to the class-I aminoacyl-tRNA synthetase family. ValS type 1 subfamily.</text>
</comment>
<keyword evidence="7 10" id="KW-0648">Protein biosynthesis</keyword>
<evidence type="ECO:0000256" key="5">
    <source>
        <dbReference type="ARBA" id="ARBA00022741"/>
    </source>
</evidence>
<evidence type="ECO:0000259" key="13">
    <source>
        <dbReference type="Pfam" id="PF10458"/>
    </source>
</evidence>
<dbReference type="GO" id="GO:0002161">
    <property type="term" value="F:aminoacyl-tRNA deacylase activity"/>
    <property type="evidence" value="ECO:0007669"/>
    <property type="project" value="InterPro"/>
</dbReference>
<dbReference type="CDD" id="cd07962">
    <property type="entry name" value="Anticodon_Ia_Val"/>
    <property type="match status" value="1"/>
</dbReference>
<dbReference type="GO" id="GO:0005829">
    <property type="term" value="C:cytosol"/>
    <property type="evidence" value="ECO:0007669"/>
    <property type="project" value="TreeGrafter"/>
</dbReference>
<dbReference type="Pfam" id="PF08264">
    <property type="entry name" value="Anticodon_1"/>
    <property type="match status" value="1"/>
</dbReference>
<dbReference type="GO" id="GO:0004832">
    <property type="term" value="F:valine-tRNA ligase activity"/>
    <property type="evidence" value="ECO:0007669"/>
    <property type="project" value="UniProtKB-UniRule"/>
</dbReference>
<comment type="caution">
    <text evidence="14">The sequence shown here is derived from an EMBL/GenBank/DDBJ whole genome shotgun (WGS) entry which is preliminary data.</text>
</comment>
<dbReference type="NCBIfam" id="TIGR00422">
    <property type="entry name" value="valS"/>
    <property type="match status" value="1"/>
</dbReference>
<dbReference type="GO" id="GO:0005524">
    <property type="term" value="F:ATP binding"/>
    <property type="evidence" value="ECO:0007669"/>
    <property type="project" value="UniProtKB-UniRule"/>
</dbReference>
<dbReference type="Gene3D" id="3.40.50.620">
    <property type="entry name" value="HUPs"/>
    <property type="match status" value="2"/>
</dbReference>
<keyword evidence="4 10" id="KW-0436">Ligase</keyword>
<comment type="subunit">
    <text evidence="2 10">Monomer.</text>
</comment>
<keyword evidence="8 10" id="KW-0030">Aminoacyl-tRNA synthetase</keyword>
<dbReference type="SUPFAM" id="SSF52374">
    <property type="entry name" value="Nucleotidylyl transferase"/>
    <property type="match status" value="1"/>
</dbReference>
<dbReference type="Pfam" id="PF00133">
    <property type="entry name" value="tRNA-synt_1"/>
    <property type="match status" value="1"/>
</dbReference>
<dbReference type="PROSITE" id="PS00178">
    <property type="entry name" value="AA_TRNA_LIGASE_I"/>
    <property type="match status" value="1"/>
</dbReference>
<dbReference type="PANTHER" id="PTHR11946">
    <property type="entry name" value="VALYL-TRNA SYNTHETASES"/>
    <property type="match status" value="1"/>
</dbReference>
<reference evidence="14 15" key="1">
    <citation type="journal article" date="2016" name="Nat. Commun.">
        <title>Thousands of microbial genomes shed light on interconnected biogeochemical processes in an aquifer system.</title>
        <authorList>
            <person name="Anantharaman K."/>
            <person name="Brown C.T."/>
            <person name="Hug L.A."/>
            <person name="Sharon I."/>
            <person name="Castelle C.J."/>
            <person name="Probst A.J."/>
            <person name="Thomas B.C."/>
            <person name="Singh A."/>
            <person name="Wilkins M.J."/>
            <person name="Karaoz U."/>
            <person name="Brodie E.L."/>
            <person name="Williams K.H."/>
            <person name="Hubbard S.S."/>
            <person name="Banfield J.F."/>
        </authorList>
    </citation>
    <scope>NUCLEOTIDE SEQUENCE [LARGE SCALE GENOMIC DNA]</scope>
</reference>
<feature type="domain" description="Valyl-tRNA synthetase tRNA-binding arm" evidence="13">
    <location>
        <begin position="764"/>
        <end position="805"/>
    </location>
</feature>
<evidence type="ECO:0000256" key="10">
    <source>
        <dbReference type="HAMAP-Rule" id="MF_02004"/>
    </source>
</evidence>
<evidence type="ECO:0000256" key="7">
    <source>
        <dbReference type="ARBA" id="ARBA00022917"/>
    </source>
</evidence>
<evidence type="ECO:0000259" key="12">
    <source>
        <dbReference type="Pfam" id="PF08264"/>
    </source>
</evidence>
<proteinExistence type="inferred from homology"/>
<dbReference type="InterPro" id="IPR002300">
    <property type="entry name" value="aa-tRNA-synth_Ia"/>
</dbReference>
<keyword evidence="6 10" id="KW-0067">ATP-binding</keyword>
<comment type="caution">
    <text evidence="10">Lacks conserved residue(s) required for the propagation of feature annotation.</text>
</comment>
<dbReference type="SUPFAM" id="SSF47323">
    <property type="entry name" value="Anticodon-binding domain of a subclass of class I aminoacyl-tRNA synthetases"/>
    <property type="match status" value="1"/>
</dbReference>
<dbReference type="Proteomes" id="UP000178315">
    <property type="component" value="Unassembled WGS sequence"/>
</dbReference>
<dbReference type="HAMAP" id="MF_02004">
    <property type="entry name" value="Val_tRNA_synth_type1"/>
    <property type="match status" value="1"/>
</dbReference>
<comment type="catalytic activity">
    <reaction evidence="9 10">
        <text>tRNA(Val) + L-valine + ATP = L-valyl-tRNA(Val) + AMP + diphosphate</text>
        <dbReference type="Rhea" id="RHEA:10704"/>
        <dbReference type="Rhea" id="RHEA-COMP:9672"/>
        <dbReference type="Rhea" id="RHEA-COMP:9708"/>
        <dbReference type="ChEBI" id="CHEBI:30616"/>
        <dbReference type="ChEBI" id="CHEBI:33019"/>
        <dbReference type="ChEBI" id="CHEBI:57762"/>
        <dbReference type="ChEBI" id="CHEBI:78442"/>
        <dbReference type="ChEBI" id="CHEBI:78537"/>
        <dbReference type="ChEBI" id="CHEBI:456215"/>
        <dbReference type="EC" id="6.1.1.9"/>
    </reaction>
</comment>
<dbReference type="InterPro" id="IPR009080">
    <property type="entry name" value="tRNAsynth_Ia_anticodon-bd"/>
</dbReference>
<organism evidence="14 15">
    <name type="scientific">Candidatus Jacksonbacteria bacterium RIFCSPLOWO2_02_FULL_44_20</name>
    <dbReference type="NCBI Taxonomy" id="1798460"/>
    <lineage>
        <taxon>Bacteria</taxon>
        <taxon>Candidatus Jacksoniibacteriota</taxon>
    </lineage>
</organism>
<evidence type="ECO:0000256" key="9">
    <source>
        <dbReference type="ARBA" id="ARBA00047552"/>
    </source>
</evidence>
<accession>A0A1G2A7Y4</accession>
<dbReference type="PANTHER" id="PTHR11946:SF93">
    <property type="entry name" value="VALINE--TRNA LIGASE, CHLOROPLASTIC_MITOCHONDRIAL 2"/>
    <property type="match status" value="1"/>
</dbReference>
<dbReference type="NCBIfam" id="NF004349">
    <property type="entry name" value="PRK05729.1"/>
    <property type="match status" value="1"/>
</dbReference>
<dbReference type="FunFam" id="3.40.50.620:FF:000032">
    <property type="entry name" value="Valine--tRNA ligase"/>
    <property type="match status" value="1"/>
</dbReference>
<evidence type="ECO:0000256" key="4">
    <source>
        <dbReference type="ARBA" id="ARBA00022598"/>
    </source>
</evidence>
<dbReference type="InterPro" id="IPR033705">
    <property type="entry name" value="Anticodon_Ia_Val"/>
</dbReference>
<evidence type="ECO:0000259" key="11">
    <source>
        <dbReference type="Pfam" id="PF00133"/>
    </source>
</evidence>
<dbReference type="EMBL" id="MHJU01000019">
    <property type="protein sequence ID" value="OGY72998.1"/>
    <property type="molecule type" value="Genomic_DNA"/>
</dbReference>